<dbReference type="InterPro" id="IPR050922">
    <property type="entry name" value="LytR/CpsA/Psr_CW_biosynth"/>
</dbReference>
<comment type="caution">
    <text evidence="4">The sequence shown here is derived from an EMBL/GenBank/DDBJ whole genome shotgun (WGS) entry which is preliminary data.</text>
</comment>
<feature type="domain" description="Cell envelope-related transcriptional attenuator" evidence="3">
    <location>
        <begin position="93"/>
        <end position="237"/>
    </location>
</feature>
<keyword evidence="2" id="KW-0812">Transmembrane</keyword>
<dbReference type="Gene3D" id="3.40.630.190">
    <property type="entry name" value="LCP protein"/>
    <property type="match status" value="1"/>
</dbReference>
<dbReference type="EMBL" id="BOOG01000012">
    <property type="protein sequence ID" value="GIH69088.1"/>
    <property type="molecule type" value="Genomic_DNA"/>
</dbReference>
<name>A0A8J3RAN3_9ACTN</name>
<comment type="similarity">
    <text evidence="1">Belongs to the LytR/CpsA/Psr (LCP) family.</text>
</comment>
<protein>
    <submittedName>
        <fullName evidence="4">Transcriptional regulator</fullName>
    </submittedName>
</protein>
<dbReference type="NCBIfam" id="TIGR00350">
    <property type="entry name" value="lytR_cpsA_psr"/>
    <property type="match status" value="1"/>
</dbReference>
<dbReference type="PANTHER" id="PTHR33392">
    <property type="entry name" value="POLYISOPRENYL-TEICHOIC ACID--PEPTIDOGLYCAN TEICHOIC ACID TRANSFERASE TAGU"/>
    <property type="match status" value="1"/>
</dbReference>
<dbReference type="Pfam" id="PF03816">
    <property type="entry name" value="LytR_cpsA_psr"/>
    <property type="match status" value="1"/>
</dbReference>
<organism evidence="4 5">
    <name type="scientific">Sphaerimonospora thailandensis</name>
    <dbReference type="NCBI Taxonomy" id="795644"/>
    <lineage>
        <taxon>Bacteria</taxon>
        <taxon>Bacillati</taxon>
        <taxon>Actinomycetota</taxon>
        <taxon>Actinomycetes</taxon>
        <taxon>Streptosporangiales</taxon>
        <taxon>Streptosporangiaceae</taxon>
        <taxon>Sphaerimonospora</taxon>
    </lineage>
</organism>
<keyword evidence="2" id="KW-0472">Membrane</keyword>
<keyword evidence="5" id="KW-1185">Reference proteome</keyword>
<dbReference type="InterPro" id="IPR004474">
    <property type="entry name" value="LytR_CpsA_psr"/>
</dbReference>
<reference evidence="4" key="1">
    <citation type="submission" date="2021-01" db="EMBL/GenBank/DDBJ databases">
        <title>Whole genome shotgun sequence of Sphaerimonospora thailandensis NBRC 107569.</title>
        <authorList>
            <person name="Komaki H."/>
            <person name="Tamura T."/>
        </authorList>
    </citation>
    <scope>NUCLEOTIDE SEQUENCE</scope>
    <source>
        <strain evidence="4">NBRC 107569</strain>
    </source>
</reference>
<sequence>MTTSKELPVRTDARPPTARRRKVLIIVSLVLLLPLAALFALAMQRQYVYDSNIQRVQDVFPAEQDRPAKAVGSVQNWLVIGSDRRPDEGGFQRSDCIMIAHIPADRKRVYLISIPRDSYVTIPGHGKGKINSAYAYGGARLLITTVEKLTGVRIDHFAALDFAGFVTMSKALGGVTVYISKDSYDSANKVSWRQGETHLEGEQALLFVRQRFGLPGGDFDRIKRQQAFLRAMMQKALSKGMLTDPFALDEFLQALTKSVTVDSSVTIGTFRDLVFELRDVRGGDLLSTTMPISGTDTVKGMSIVRLDAREGAKLAEAISNDTLDHYFTDNGGLNDTSTVM</sequence>
<dbReference type="Proteomes" id="UP000610966">
    <property type="component" value="Unassembled WGS sequence"/>
</dbReference>
<proteinExistence type="inferred from homology"/>
<keyword evidence="2" id="KW-1133">Transmembrane helix</keyword>
<dbReference type="PANTHER" id="PTHR33392:SF6">
    <property type="entry name" value="POLYISOPRENYL-TEICHOIC ACID--PEPTIDOGLYCAN TEICHOIC ACID TRANSFERASE TAGU"/>
    <property type="match status" value="1"/>
</dbReference>
<dbReference type="AlphaFoldDB" id="A0A8J3RAN3"/>
<evidence type="ECO:0000256" key="2">
    <source>
        <dbReference type="SAM" id="Phobius"/>
    </source>
</evidence>
<dbReference type="RefSeq" id="WP_204013062.1">
    <property type="nucleotide sequence ID" value="NZ_BOOG01000012.1"/>
</dbReference>
<gene>
    <name evidence="4" type="ORF">Mth01_13410</name>
</gene>
<evidence type="ECO:0000259" key="3">
    <source>
        <dbReference type="Pfam" id="PF03816"/>
    </source>
</evidence>
<feature type="transmembrane region" description="Helical" evidence="2">
    <location>
        <begin position="23"/>
        <end position="43"/>
    </location>
</feature>
<evidence type="ECO:0000313" key="5">
    <source>
        <dbReference type="Proteomes" id="UP000610966"/>
    </source>
</evidence>
<evidence type="ECO:0000313" key="4">
    <source>
        <dbReference type="EMBL" id="GIH69088.1"/>
    </source>
</evidence>
<evidence type="ECO:0000256" key="1">
    <source>
        <dbReference type="ARBA" id="ARBA00006068"/>
    </source>
</evidence>
<accession>A0A8J3RAN3</accession>